<reference evidence="1 2" key="1">
    <citation type="submission" date="2021-03" db="EMBL/GenBank/DDBJ databases">
        <title>Genomic Encyclopedia of Type Strains, Phase IV (KMG-IV): sequencing the most valuable type-strain genomes for metagenomic binning, comparative biology and taxonomic classification.</title>
        <authorList>
            <person name="Goeker M."/>
        </authorList>
    </citation>
    <scope>NUCLEOTIDE SEQUENCE [LARGE SCALE GENOMIC DNA]</scope>
    <source>
        <strain evidence="1 2">DSM 27138</strain>
    </source>
</reference>
<organism evidence="1 2">
    <name type="scientific">Symbiobacterium terraclitae</name>
    <dbReference type="NCBI Taxonomy" id="557451"/>
    <lineage>
        <taxon>Bacteria</taxon>
        <taxon>Bacillati</taxon>
        <taxon>Bacillota</taxon>
        <taxon>Clostridia</taxon>
        <taxon>Eubacteriales</taxon>
        <taxon>Symbiobacteriaceae</taxon>
        <taxon>Symbiobacterium</taxon>
    </lineage>
</organism>
<proteinExistence type="predicted"/>
<protein>
    <submittedName>
        <fullName evidence="1">Uncharacterized protein</fullName>
    </submittedName>
</protein>
<dbReference type="RefSeq" id="WP_209468276.1">
    <property type="nucleotide sequence ID" value="NZ_JAGGLG010000054.1"/>
</dbReference>
<dbReference type="Proteomes" id="UP001519289">
    <property type="component" value="Unassembled WGS sequence"/>
</dbReference>
<dbReference type="EMBL" id="JAGGLG010000054">
    <property type="protein sequence ID" value="MBP2020179.1"/>
    <property type="molecule type" value="Genomic_DNA"/>
</dbReference>
<gene>
    <name evidence="1" type="ORF">J2Z79_003635</name>
</gene>
<evidence type="ECO:0000313" key="2">
    <source>
        <dbReference type="Proteomes" id="UP001519289"/>
    </source>
</evidence>
<sequence length="61" mass="7294">MRRPIKHRPARPEYGPTTMSRELDWLVDQWRISRPEERLQIVLAKIRAEERMEAGAEPALR</sequence>
<keyword evidence="2" id="KW-1185">Reference proteome</keyword>
<accession>A0ABS4K0I4</accession>
<name>A0ABS4K0I4_9FIRM</name>
<comment type="caution">
    <text evidence="1">The sequence shown here is derived from an EMBL/GenBank/DDBJ whole genome shotgun (WGS) entry which is preliminary data.</text>
</comment>
<evidence type="ECO:0000313" key="1">
    <source>
        <dbReference type="EMBL" id="MBP2020179.1"/>
    </source>
</evidence>